<dbReference type="OrthoDB" id="6079657at2"/>
<evidence type="ECO:0000313" key="2">
    <source>
        <dbReference type="EMBL" id="TDG14195.1"/>
    </source>
</evidence>
<feature type="signal peptide" evidence="1">
    <location>
        <begin position="1"/>
        <end position="24"/>
    </location>
</feature>
<protein>
    <submittedName>
        <fullName evidence="2">Uncharacterized protein</fullName>
    </submittedName>
</protein>
<dbReference type="Proteomes" id="UP000295554">
    <property type="component" value="Unassembled WGS sequence"/>
</dbReference>
<reference evidence="2 3" key="1">
    <citation type="submission" date="2019-03" db="EMBL/GenBank/DDBJ databases">
        <title>Seongchinamella monodicae gen. nov., sp. nov., a novel member of the Gammaproteobacteria isolated from a tidal mudflat of beach.</title>
        <authorList>
            <person name="Yang H.G."/>
            <person name="Kang J.W."/>
            <person name="Lee S.D."/>
        </authorList>
    </citation>
    <scope>NUCLEOTIDE SEQUENCE [LARGE SCALE GENOMIC DNA]</scope>
    <source>
        <strain evidence="2 3">GH4-78</strain>
    </source>
</reference>
<proteinExistence type="predicted"/>
<name>A0A4R5LTB9_9GAMM</name>
<dbReference type="EMBL" id="SMSE01000002">
    <property type="protein sequence ID" value="TDG14195.1"/>
    <property type="molecule type" value="Genomic_DNA"/>
</dbReference>
<gene>
    <name evidence="2" type="ORF">E2F43_12035</name>
</gene>
<feature type="chain" id="PRO_5020621665" evidence="1">
    <location>
        <begin position="25"/>
        <end position="64"/>
    </location>
</feature>
<accession>A0A4R5LTB9</accession>
<evidence type="ECO:0000256" key="1">
    <source>
        <dbReference type="SAM" id="SignalP"/>
    </source>
</evidence>
<evidence type="ECO:0000313" key="3">
    <source>
        <dbReference type="Proteomes" id="UP000295554"/>
    </source>
</evidence>
<comment type="caution">
    <text evidence="2">The sequence shown here is derived from an EMBL/GenBank/DDBJ whole genome shotgun (WGS) entry which is preliminary data.</text>
</comment>
<keyword evidence="3" id="KW-1185">Reference proteome</keyword>
<organism evidence="2 3">
    <name type="scientific">Seongchinamella unica</name>
    <dbReference type="NCBI Taxonomy" id="2547392"/>
    <lineage>
        <taxon>Bacteria</taxon>
        <taxon>Pseudomonadati</taxon>
        <taxon>Pseudomonadota</taxon>
        <taxon>Gammaproteobacteria</taxon>
        <taxon>Cellvibrionales</taxon>
        <taxon>Halieaceae</taxon>
        <taxon>Seongchinamella</taxon>
    </lineage>
</organism>
<dbReference type="RefSeq" id="WP_133212917.1">
    <property type="nucleotide sequence ID" value="NZ_SMSE01000002.1"/>
</dbReference>
<keyword evidence="1" id="KW-0732">Signal</keyword>
<sequence length="64" mass="6580">MKPVKTITSVLLMGALLIALPGCMKQEGPAEKVGKSLDETAESVGDHVEDAGEAVQDAASGDNR</sequence>
<dbReference type="AlphaFoldDB" id="A0A4R5LTB9"/>